<proteinExistence type="predicted"/>
<dbReference type="AlphaFoldDB" id="A0AA88LCF6"/>
<evidence type="ECO:0000313" key="1">
    <source>
        <dbReference type="EMBL" id="KAK2725262.1"/>
    </source>
</evidence>
<comment type="caution">
    <text evidence="1">The sequence shown here is derived from an EMBL/GenBank/DDBJ whole genome shotgun (WGS) entry which is preliminary data.</text>
</comment>
<reference evidence="1" key="1">
    <citation type="submission" date="2023-07" db="EMBL/GenBank/DDBJ databases">
        <title>Chromosome-level genome assembly of Artemia franciscana.</title>
        <authorList>
            <person name="Jo E."/>
        </authorList>
    </citation>
    <scope>NUCLEOTIDE SEQUENCE</scope>
    <source>
        <tissue evidence="1">Whole body</tissue>
    </source>
</reference>
<dbReference type="EMBL" id="JAVRJZ010000003">
    <property type="protein sequence ID" value="KAK2725262.1"/>
    <property type="molecule type" value="Genomic_DNA"/>
</dbReference>
<keyword evidence="2" id="KW-1185">Reference proteome</keyword>
<evidence type="ECO:0000313" key="2">
    <source>
        <dbReference type="Proteomes" id="UP001187531"/>
    </source>
</evidence>
<dbReference type="Proteomes" id="UP001187531">
    <property type="component" value="Unassembled WGS sequence"/>
</dbReference>
<accession>A0AA88LCF6</accession>
<organism evidence="1 2">
    <name type="scientific">Artemia franciscana</name>
    <name type="common">Brine shrimp</name>
    <name type="synonym">Artemia sanfranciscana</name>
    <dbReference type="NCBI Taxonomy" id="6661"/>
    <lineage>
        <taxon>Eukaryota</taxon>
        <taxon>Metazoa</taxon>
        <taxon>Ecdysozoa</taxon>
        <taxon>Arthropoda</taxon>
        <taxon>Crustacea</taxon>
        <taxon>Branchiopoda</taxon>
        <taxon>Anostraca</taxon>
        <taxon>Artemiidae</taxon>
        <taxon>Artemia</taxon>
    </lineage>
</organism>
<gene>
    <name evidence="1" type="ORF">QYM36_001642</name>
</gene>
<sequence length="294" mass="34117">MKIHMKTLAIEKPKKSYIFQSATPSQAIEFNCRLLMRSLDRSSPQSYLEQCRKILDLSNLVLDKRFRGQLVSTIFTKLSKYPVAIQIETIEDVLIDVWKALSHDEFLVDFRAICDFLSRYSFLMEKILSKYGPESKEATVLYNYISRSGKLLSSTWELCKTTILTEKDTTQLINIGKRLKEINLEVWMKYPSHLQPIALLSESEEDNISLIYEGVNHNPVDIVVLFLHFPKILSEILKKTNSNDVSEQRMINHILWRCFGVIVSGVDQTEILDELKKSYNFRSVYCSEPMILSE</sequence>
<name>A0AA88LCF6_ARTSF</name>
<protein>
    <submittedName>
        <fullName evidence="1">Uncharacterized protein</fullName>
    </submittedName>
</protein>